<evidence type="ECO:0000256" key="5">
    <source>
        <dbReference type="ARBA" id="ARBA00047928"/>
    </source>
</evidence>
<accession>A0A6N2BTK9</accession>
<dbReference type="EMBL" id="RXGB01002350">
    <property type="protein sequence ID" value="TMW95413.1"/>
    <property type="molecule type" value="Genomic_DNA"/>
</dbReference>
<dbReference type="PANTHER" id="PTHR31707">
    <property type="entry name" value="PECTINESTERASE"/>
    <property type="match status" value="1"/>
</dbReference>
<name>A0A6N2BTK9_SOLCI</name>
<feature type="domain" description="Pectinesterase catalytic" evidence="6">
    <location>
        <begin position="146"/>
        <end position="210"/>
    </location>
</feature>
<dbReference type="GO" id="GO:0045490">
    <property type="term" value="P:pectin catabolic process"/>
    <property type="evidence" value="ECO:0007669"/>
    <property type="project" value="UniProtKB-UniPathway"/>
</dbReference>
<keyword evidence="2" id="KW-0378">Hydrolase</keyword>
<evidence type="ECO:0000313" key="7">
    <source>
        <dbReference type="EMBL" id="TMW95413.1"/>
    </source>
</evidence>
<dbReference type="InterPro" id="IPR011050">
    <property type="entry name" value="Pectin_lyase_fold/virulence"/>
</dbReference>
<dbReference type="GO" id="GO:0030599">
    <property type="term" value="F:pectinesterase activity"/>
    <property type="evidence" value="ECO:0007669"/>
    <property type="project" value="UniProtKB-EC"/>
</dbReference>
<dbReference type="AlphaFoldDB" id="A0A6N2BTK9"/>
<protein>
    <recommendedName>
        <fullName evidence="6">Pectinesterase catalytic domain-containing protein</fullName>
    </recommendedName>
</protein>
<dbReference type="Pfam" id="PF01095">
    <property type="entry name" value="Pectinesterase"/>
    <property type="match status" value="2"/>
</dbReference>
<comment type="catalytic activity">
    <reaction evidence="5">
        <text>[(1-&gt;4)-alpha-D-galacturonosyl methyl ester](n) + n H2O = [(1-&gt;4)-alpha-D-galacturonosyl](n) + n methanol + n H(+)</text>
        <dbReference type="Rhea" id="RHEA:22380"/>
        <dbReference type="Rhea" id="RHEA-COMP:14570"/>
        <dbReference type="Rhea" id="RHEA-COMP:14573"/>
        <dbReference type="ChEBI" id="CHEBI:15377"/>
        <dbReference type="ChEBI" id="CHEBI:15378"/>
        <dbReference type="ChEBI" id="CHEBI:17790"/>
        <dbReference type="ChEBI" id="CHEBI:140522"/>
        <dbReference type="ChEBI" id="CHEBI:140523"/>
        <dbReference type="EC" id="3.1.1.11"/>
    </reaction>
</comment>
<dbReference type="Gene3D" id="2.160.20.10">
    <property type="entry name" value="Single-stranded right-handed beta-helix, Pectin lyase-like"/>
    <property type="match status" value="1"/>
</dbReference>
<evidence type="ECO:0000259" key="6">
    <source>
        <dbReference type="Pfam" id="PF01095"/>
    </source>
</evidence>
<dbReference type="UniPathway" id="UPA00545">
    <property type="reaction ID" value="UER00823"/>
</dbReference>
<feature type="domain" description="Pectinesterase catalytic" evidence="6">
    <location>
        <begin position="92"/>
        <end position="139"/>
    </location>
</feature>
<evidence type="ECO:0000256" key="2">
    <source>
        <dbReference type="ARBA" id="ARBA00022801"/>
    </source>
</evidence>
<gene>
    <name evidence="7" type="ORF">EJD97_008930</name>
</gene>
<dbReference type="InterPro" id="IPR000070">
    <property type="entry name" value="Pectinesterase_cat"/>
</dbReference>
<comment type="pathway">
    <text evidence="1">Glycan metabolism; pectin degradation; 2-dehydro-3-deoxy-D-gluconate from pectin: step 1/5.</text>
</comment>
<evidence type="ECO:0000256" key="1">
    <source>
        <dbReference type="ARBA" id="ARBA00005184"/>
    </source>
</evidence>
<keyword evidence="3" id="KW-0063">Aspartyl esterase</keyword>
<keyword evidence="4" id="KW-0961">Cell wall biogenesis/degradation</keyword>
<dbReference type="InterPro" id="IPR012334">
    <property type="entry name" value="Pectin_lyas_fold"/>
</dbReference>
<comment type="caution">
    <text evidence="7">The sequence shown here is derived from an EMBL/GenBank/DDBJ whole genome shotgun (WGS) entry which is preliminary data.</text>
</comment>
<organism evidence="7">
    <name type="scientific">Solanum chilense</name>
    <name type="common">Tomato</name>
    <name type="synonym">Lycopersicon chilense</name>
    <dbReference type="NCBI Taxonomy" id="4083"/>
    <lineage>
        <taxon>Eukaryota</taxon>
        <taxon>Viridiplantae</taxon>
        <taxon>Streptophyta</taxon>
        <taxon>Embryophyta</taxon>
        <taxon>Tracheophyta</taxon>
        <taxon>Spermatophyta</taxon>
        <taxon>Magnoliopsida</taxon>
        <taxon>eudicotyledons</taxon>
        <taxon>Gunneridae</taxon>
        <taxon>Pentapetalae</taxon>
        <taxon>asterids</taxon>
        <taxon>lamiids</taxon>
        <taxon>Solanales</taxon>
        <taxon>Solanaceae</taxon>
        <taxon>Solanoideae</taxon>
        <taxon>Solaneae</taxon>
        <taxon>Solanum</taxon>
        <taxon>Solanum subgen. Lycopersicon</taxon>
    </lineage>
</organism>
<sequence>MPSKNTEPIKKAASDPYTKDALSLRLRTSISLRSRMWWKTSRHGLMLFPWSTVFGETITETTGLTRKLLSNSDSFVEASSRKLLQISPSKSNAVVSASGDRQYKTISGALNAVPTNYPTPFIILIKASTYKEHIEIEKTGSKNGGGVVKWHTTSLGVSGERFVIRDIGIENAAGPEKEQVVALGINADKAIVYNYKIDGFQYILYAHSYR</sequence>
<evidence type="ECO:0000256" key="3">
    <source>
        <dbReference type="ARBA" id="ARBA00023085"/>
    </source>
</evidence>
<proteinExistence type="predicted"/>
<reference evidence="7" key="1">
    <citation type="submission" date="2019-05" db="EMBL/GenBank/DDBJ databases">
        <title>The de novo reference genome and transcriptome assemblies of the wild tomato species Solanum chilense.</title>
        <authorList>
            <person name="Stam R."/>
            <person name="Nosenko T."/>
            <person name="Hoerger A.C."/>
            <person name="Stephan W."/>
            <person name="Seidel M.A."/>
            <person name="Kuhn J.M.M."/>
            <person name="Haberer G."/>
            <person name="Tellier A."/>
        </authorList>
    </citation>
    <scope>NUCLEOTIDE SEQUENCE</scope>
    <source>
        <tissue evidence="7">Mature leaves</tissue>
    </source>
</reference>
<dbReference type="GO" id="GO:0042545">
    <property type="term" value="P:cell wall modification"/>
    <property type="evidence" value="ECO:0007669"/>
    <property type="project" value="InterPro"/>
</dbReference>
<evidence type="ECO:0000256" key="4">
    <source>
        <dbReference type="ARBA" id="ARBA00023316"/>
    </source>
</evidence>
<dbReference type="SUPFAM" id="SSF51126">
    <property type="entry name" value="Pectin lyase-like"/>
    <property type="match status" value="1"/>
</dbReference>